<keyword evidence="13 14" id="KW-0464">Manganese</keyword>
<dbReference type="PANTHER" id="PTHR10954">
    <property type="entry name" value="RIBONUCLEASE H2 SUBUNIT A"/>
    <property type="match status" value="1"/>
</dbReference>
<dbReference type="FunFam" id="1.10.10.460:FF:000001">
    <property type="entry name" value="Ribonuclease"/>
    <property type="match status" value="1"/>
</dbReference>
<evidence type="ECO:0000256" key="4">
    <source>
        <dbReference type="ARBA" id="ARBA00004496"/>
    </source>
</evidence>
<sequence length="213" mass="22717">MERFGIDEAGKGPVLGPMVAACVVAPEGALPEGIDDSKRLAPARREELARRLRKDDRITVGFAAVTPDRIDAPDTDMNTLTVAAHAEAAREVVERGMTGICDAGDVNAARFVRRVGEHLPEGVALDGEHGADGNHVIVGAASVVAKVERDRRVRELESEYGEVGSGYPSDPRTRAFLAEYVAEHGDLPACARSSWKTCADVLAAAEQETLAEF</sequence>
<dbReference type="InterPro" id="IPR004649">
    <property type="entry name" value="RNase_H2_suA"/>
</dbReference>
<evidence type="ECO:0000256" key="5">
    <source>
        <dbReference type="ARBA" id="ARBA00007383"/>
    </source>
</evidence>
<comment type="subcellular location">
    <subcellularLocation>
        <location evidence="4 14">Cytoplasm</location>
    </subcellularLocation>
</comment>
<dbReference type="GO" id="GO:0004523">
    <property type="term" value="F:RNA-DNA hybrid ribonuclease activity"/>
    <property type="evidence" value="ECO:0007669"/>
    <property type="project" value="UniProtKB-UniRule"/>
</dbReference>
<dbReference type="GO" id="GO:0005737">
    <property type="term" value="C:cytoplasm"/>
    <property type="evidence" value="ECO:0007669"/>
    <property type="project" value="UniProtKB-SubCell"/>
</dbReference>
<gene>
    <name evidence="14 18" type="primary">rnhB</name>
    <name evidence="18" type="ORF">HAPAU_12730</name>
</gene>
<comment type="cofactor">
    <cofactor evidence="14 15">
        <name>Mn(2+)</name>
        <dbReference type="ChEBI" id="CHEBI:29035"/>
    </cofactor>
    <cofactor evidence="14 15">
        <name>Mg(2+)</name>
        <dbReference type="ChEBI" id="CHEBI:18420"/>
    </cofactor>
    <text evidence="14 15">Manganese or magnesium. Binds 1 divalent metal ion per monomer in the absence of substrate. May bind a second metal ion after substrate binding.</text>
</comment>
<keyword evidence="19" id="KW-1185">Reference proteome</keyword>
<evidence type="ECO:0000256" key="1">
    <source>
        <dbReference type="ARBA" id="ARBA00000077"/>
    </source>
</evidence>
<dbReference type="GO" id="GO:0043137">
    <property type="term" value="P:DNA replication, removal of RNA primer"/>
    <property type="evidence" value="ECO:0007669"/>
    <property type="project" value="TreeGrafter"/>
</dbReference>
<feature type="binding site" evidence="14 15">
    <location>
        <position position="8"/>
    </location>
    <ligand>
        <name>a divalent metal cation</name>
        <dbReference type="ChEBI" id="CHEBI:60240"/>
    </ligand>
</feature>
<dbReference type="InterPro" id="IPR023160">
    <property type="entry name" value="RNase_HII_hlx-loop-hlx_cap_dom"/>
</dbReference>
<accession>A0A151AET7</accession>
<evidence type="ECO:0000256" key="7">
    <source>
        <dbReference type="ARBA" id="ARBA00019179"/>
    </source>
</evidence>
<dbReference type="InterPro" id="IPR020787">
    <property type="entry name" value="RNase_HII_arc"/>
</dbReference>
<dbReference type="InterPro" id="IPR001352">
    <property type="entry name" value="RNase_HII/HIII"/>
</dbReference>
<dbReference type="Proteomes" id="UP000075321">
    <property type="component" value="Unassembled WGS sequence"/>
</dbReference>
<comment type="catalytic activity">
    <reaction evidence="1 14 15 16">
        <text>Endonucleolytic cleavage to 5'-phosphomonoester.</text>
        <dbReference type="EC" id="3.1.26.4"/>
    </reaction>
</comment>
<evidence type="ECO:0000256" key="10">
    <source>
        <dbReference type="ARBA" id="ARBA00022723"/>
    </source>
</evidence>
<evidence type="ECO:0000256" key="12">
    <source>
        <dbReference type="ARBA" id="ARBA00022801"/>
    </source>
</evidence>
<dbReference type="EC" id="3.1.26.4" evidence="6 14"/>
<dbReference type="GO" id="GO:0030145">
    <property type="term" value="F:manganese ion binding"/>
    <property type="evidence" value="ECO:0007669"/>
    <property type="project" value="UniProtKB-UniRule"/>
</dbReference>
<comment type="similarity">
    <text evidence="5 14 16">Belongs to the RNase HII family.</text>
</comment>
<evidence type="ECO:0000256" key="9">
    <source>
        <dbReference type="ARBA" id="ARBA00022722"/>
    </source>
</evidence>
<evidence type="ECO:0000256" key="8">
    <source>
        <dbReference type="ARBA" id="ARBA00022490"/>
    </source>
</evidence>
<evidence type="ECO:0000256" key="15">
    <source>
        <dbReference type="PROSITE-ProRule" id="PRU01319"/>
    </source>
</evidence>
<dbReference type="GO" id="GO:0003723">
    <property type="term" value="F:RNA binding"/>
    <property type="evidence" value="ECO:0007669"/>
    <property type="project" value="UniProtKB-UniRule"/>
</dbReference>
<evidence type="ECO:0000256" key="11">
    <source>
        <dbReference type="ARBA" id="ARBA00022759"/>
    </source>
</evidence>
<dbReference type="AlphaFoldDB" id="A0A151AET7"/>
<proteinExistence type="inferred from homology"/>
<keyword evidence="11 14" id="KW-0255">Endonuclease</keyword>
<dbReference type="NCBIfam" id="TIGR00729">
    <property type="entry name" value="ribonuclease HII"/>
    <property type="match status" value="1"/>
</dbReference>
<dbReference type="CDD" id="cd07180">
    <property type="entry name" value="RNase_HII_archaea_like"/>
    <property type="match status" value="1"/>
</dbReference>
<name>A0A151AET7_9EURY</name>
<feature type="binding site" evidence="14 15">
    <location>
        <position position="102"/>
    </location>
    <ligand>
        <name>a divalent metal cation</name>
        <dbReference type="ChEBI" id="CHEBI:60240"/>
    </ligand>
</feature>
<protein>
    <recommendedName>
        <fullName evidence="7 14">Ribonuclease HII</fullName>
        <shortName evidence="14">RNase HII</shortName>
        <ecNumber evidence="6 14">3.1.26.4</ecNumber>
    </recommendedName>
</protein>
<organism evidence="18 19">
    <name type="scientific">Halalkalicoccus paucihalophilus</name>
    <dbReference type="NCBI Taxonomy" id="1008153"/>
    <lineage>
        <taxon>Archaea</taxon>
        <taxon>Methanobacteriati</taxon>
        <taxon>Methanobacteriota</taxon>
        <taxon>Stenosarchaea group</taxon>
        <taxon>Halobacteria</taxon>
        <taxon>Halobacteriales</taxon>
        <taxon>Halococcaceae</taxon>
        <taxon>Halalkalicoccus</taxon>
    </lineage>
</organism>
<evidence type="ECO:0000313" key="19">
    <source>
        <dbReference type="Proteomes" id="UP000075321"/>
    </source>
</evidence>
<keyword evidence="10 14" id="KW-0479">Metal-binding</keyword>
<feature type="binding site" evidence="14 15">
    <location>
        <position position="7"/>
    </location>
    <ligand>
        <name>a divalent metal cation</name>
        <dbReference type="ChEBI" id="CHEBI:60240"/>
    </ligand>
</feature>
<dbReference type="Gene3D" id="3.30.420.10">
    <property type="entry name" value="Ribonuclease H-like superfamily/Ribonuclease H"/>
    <property type="match status" value="1"/>
</dbReference>
<dbReference type="PROSITE" id="PS51257">
    <property type="entry name" value="PROKAR_LIPOPROTEIN"/>
    <property type="match status" value="1"/>
</dbReference>
<keyword evidence="9 14" id="KW-0540">Nuclease</keyword>
<keyword evidence="12 14" id="KW-0378">Hydrolase</keyword>
<comment type="function">
    <text evidence="3 14 16">Endonuclease that specifically degrades the RNA of RNA-DNA hybrids.</text>
</comment>
<dbReference type="HAMAP" id="MF_00052_A">
    <property type="entry name" value="RNase_HII_A"/>
    <property type="match status" value="1"/>
</dbReference>
<evidence type="ECO:0000256" key="2">
    <source>
        <dbReference type="ARBA" id="ARBA00001946"/>
    </source>
</evidence>
<dbReference type="GO" id="GO:0032299">
    <property type="term" value="C:ribonuclease H2 complex"/>
    <property type="evidence" value="ECO:0007669"/>
    <property type="project" value="TreeGrafter"/>
</dbReference>
<evidence type="ECO:0000256" key="13">
    <source>
        <dbReference type="ARBA" id="ARBA00023211"/>
    </source>
</evidence>
<dbReference type="InterPro" id="IPR012337">
    <property type="entry name" value="RNaseH-like_sf"/>
</dbReference>
<dbReference type="PROSITE" id="PS51975">
    <property type="entry name" value="RNASE_H_2"/>
    <property type="match status" value="1"/>
</dbReference>
<feature type="domain" description="RNase H type-2" evidence="17">
    <location>
        <begin position="1"/>
        <end position="207"/>
    </location>
</feature>
<dbReference type="GO" id="GO:0006298">
    <property type="term" value="P:mismatch repair"/>
    <property type="evidence" value="ECO:0007669"/>
    <property type="project" value="TreeGrafter"/>
</dbReference>
<dbReference type="Gene3D" id="1.10.10.460">
    <property type="entry name" value="Ribonuclease hii. Domain 2"/>
    <property type="match status" value="1"/>
</dbReference>
<evidence type="ECO:0000313" key="18">
    <source>
        <dbReference type="EMBL" id="KYH26179.1"/>
    </source>
</evidence>
<dbReference type="Pfam" id="PF01351">
    <property type="entry name" value="RNase_HII"/>
    <property type="match status" value="1"/>
</dbReference>
<dbReference type="PATRIC" id="fig|1008153.3.peg.1282"/>
<evidence type="ECO:0000256" key="14">
    <source>
        <dbReference type="HAMAP-Rule" id="MF_00052"/>
    </source>
</evidence>
<dbReference type="EMBL" id="LTAZ01000004">
    <property type="protein sequence ID" value="KYH26179.1"/>
    <property type="molecule type" value="Genomic_DNA"/>
</dbReference>
<dbReference type="InterPro" id="IPR024567">
    <property type="entry name" value="RNase_HII/HIII_dom"/>
</dbReference>
<dbReference type="InterPro" id="IPR036397">
    <property type="entry name" value="RNaseH_sf"/>
</dbReference>
<evidence type="ECO:0000256" key="16">
    <source>
        <dbReference type="RuleBase" id="RU003515"/>
    </source>
</evidence>
<keyword evidence="8 14" id="KW-0963">Cytoplasm</keyword>
<evidence type="ECO:0000256" key="3">
    <source>
        <dbReference type="ARBA" id="ARBA00004065"/>
    </source>
</evidence>
<dbReference type="RefSeq" id="WP_066380696.1">
    <property type="nucleotide sequence ID" value="NZ_LTAZ01000004.1"/>
</dbReference>
<dbReference type="SUPFAM" id="SSF53098">
    <property type="entry name" value="Ribonuclease H-like"/>
    <property type="match status" value="1"/>
</dbReference>
<reference evidence="18 19" key="1">
    <citation type="submission" date="2016-02" db="EMBL/GenBank/DDBJ databases">
        <title>Genome sequence of Halalkalicoccus paucihalophilus DSM 24557.</title>
        <authorList>
            <person name="Poehlein A."/>
            <person name="Daniel R."/>
        </authorList>
    </citation>
    <scope>NUCLEOTIDE SEQUENCE [LARGE SCALE GENOMIC DNA]</scope>
    <source>
        <strain evidence="18 19">DSM 24557</strain>
    </source>
</reference>
<evidence type="ECO:0000259" key="17">
    <source>
        <dbReference type="PROSITE" id="PS51975"/>
    </source>
</evidence>
<dbReference type="OrthoDB" id="33866at2157"/>
<comment type="caution">
    <text evidence="18">The sequence shown here is derived from an EMBL/GenBank/DDBJ whole genome shotgun (WGS) entry which is preliminary data.</text>
</comment>
<evidence type="ECO:0000256" key="6">
    <source>
        <dbReference type="ARBA" id="ARBA00012180"/>
    </source>
</evidence>
<comment type="cofactor">
    <cofactor evidence="2">
        <name>Mg(2+)</name>
        <dbReference type="ChEBI" id="CHEBI:18420"/>
    </cofactor>
</comment>
<dbReference type="PANTHER" id="PTHR10954:SF23">
    <property type="entry name" value="RIBONUCLEASE"/>
    <property type="match status" value="1"/>
</dbReference>